<dbReference type="Proteomes" id="UP000291562">
    <property type="component" value="Chromosome"/>
</dbReference>
<evidence type="ECO:0000313" key="2">
    <source>
        <dbReference type="EMBL" id="QBB72195.1"/>
    </source>
</evidence>
<protein>
    <recommendedName>
        <fullName evidence="4">Transmembrane protein</fullName>
    </recommendedName>
</protein>
<evidence type="ECO:0000256" key="1">
    <source>
        <dbReference type="SAM" id="MobiDB-lite"/>
    </source>
</evidence>
<dbReference type="KEGG" id="xbc:ELE36_18500"/>
<dbReference type="AlphaFoldDB" id="A0A411HNY5"/>
<feature type="region of interest" description="Disordered" evidence="1">
    <location>
        <begin position="39"/>
        <end position="59"/>
    </location>
</feature>
<dbReference type="RefSeq" id="WP_129835930.1">
    <property type="nucleotide sequence ID" value="NZ_CP035704.1"/>
</dbReference>
<feature type="compositionally biased region" description="Polar residues" evidence="1">
    <location>
        <begin position="49"/>
        <end position="59"/>
    </location>
</feature>
<sequence length="182" mass="20120">MDKRTKSRLQLVLVAAIFAAPLLIALALNQAGWRPHGTRNFGELVTPPQDMNSTHPQQTDGGAFVWHDTRWQWTLLAVASNSCENQCLAQLDLLHRARLTLNQNSDRVRLVYSGPALPAAALEQLRPITLINDTDQAFAAWRANTPDTLAAALVDPSGFLMLRYTAGFDANGLKKDLTRLIH</sequence>
<dbReference type="EMBL" id="CP035704">
    <property type="protein sequence ID" value="QBB72195.1"/>
    <property type="molecule type" value="Genomic_DNA"/>
</dbReference>
<dbReference type="OrthoDB" id="9785445at2"/>
<evidence type="ECO:0008006" key="4">
    <source>
        <dbReference type="Google" id="ProtNLM"/>
    </source>
</evidence>
<gene>
    <name evidence="2" type="ORF">ELE36_18500</name>
</gene>
<reference evidence="2 3" key="1">
    <citation type="submission" date="2019-01" db="EMBL/GenBank/DDBJ databases">
        <title>Pseudolysobacter antarctica gen. nov., sp. nov., isolated from Fildes Peninsula, Antarctica.</title>
        <authorList>
            <person name="Wei Z."/>
            <person name="Peng F."/>
        </authorList>
    </citation>
    <scope>NUCLEOTIDE SEQUENCE [LARGE SCALE GENOMIC DNA]</scope>
    <source>
        <strain evidence="2 3">AQ6-296</strain>
    </source>
</reference>
<accession>A0A411HNY5</accession>
<evidence type="ECO:0000313" key="3">
    <source>
        <dbReference type="Proteomes" id="UP000291562"/>
    </source>
</evidence>
<organism evidence="2 3">
    <name type="scientific">Pseudolysobacter antarcticus</name>
    <dbReference type="NCBI Taxonomy" id="2511995"/>
    <lineage>
        <taxon>Bacteria</taxon>
        <taxon>Pseudomonadati</taxon>
        <taxon>Pseudomonadota</taxon>
        <taxon>Gammaproteobacteria</taxon>
        <taxon>Lysobacterales</taxon>
        <taxon>Rhodanobacteraceae</taxon>
        <taxon>Pseudolysobacter</taxon>
    </lineage>
</organism>
<name>A0A411HNY5_9GAMM</name>
<proteinExistence type="predicted"/>
<keyword evidence="3" id="KW-1185">Reference proteome</keyword>